<dbReference type="Gene3D" id="3.90.1410.10">
    <property type="entry name" value="set domain protein methyltransferase, domain 1"/>
    <property type="match status" value="1"/>
</dbReference>
<dbReference type="EMBL" id="LGRX02030737">
    <property type="protein sequence ID" value="KAK3245357.1"/>
    <property type="molecule type" value="Genomic_DNA"/>
</dbReference>
<name>A0AAE0BYY8_9CHLO</name>
<comment type="caution">
    <text evidence="1">The sequence shown here is derived from an EMBL/GenBank/DDBJ whole genome shotgun (WGS) entry which is preliminary data.</text>
</comment>
<dbReference type="Proteomes" id="UP001190700">
    <property type="component" value="Unassembled WGS sequence"/>
</dbReference>
<reference evidence="1 2" key="1">
    <citation type="journal article" date="2015" name="Genome Biol. Evol.">
        <title>Comparative Genomics of a Bacterivorous Green Alga Reveals Evolutionary Causalities and Consequences of Phago-Mixotrophic Mode of Nutrition.</title>
        <authorList>
            <person name="Burns J.A."/>
            <person name="Paasch A."/>
            <person name="Narechania A."/>
            <person name="Kim E."/>
        </authorList>
    </citation>
    <scope>NUCLEOTIDE SEQUENCE [LARGE SCALE GENOMIC DNA]</scope>
    <source>
        <strain evidence="1 2">PLY_AMNH</strain>
    </source>
</reference>
<proteinExistence type="predicted"/>
<accession>A0AAE0BYY8</accession>
<evidence type="ECO:0000313" key="1">
    <source>
        <dbReference type="EMBL" id="KAK3245357.1"/>
    </source>
</evidence>
<evidence type="ECO:0000313" key="2">
    <source>
        <dbReference type="Proteomes" id="UP001190700"/>
    </source>
</evidence>
<dbReference type="AlphaFoldDB" id="A0AAE0BYY8"/>
<gene>
    <name evidence="1" type="ORF">CYMTET_45070</name>
</gene>
<organism evidence="1 2">
    <name type="scientific">Cymbomonas tetramitiformis</name>
    <dbReference type="NCBI Taxonomy" id="36881"/>
    <lineage>
        <taxon>Eukaryota</taxon>
        <taxon>Viridiplantae</taxon>
        <taxon>Chlorophyta</taxon>
        <taxon>Pyramimonadophyceae</taxon>
        <taxon>Pyramimonadales</taxon>
        <taxon>Pyramimonadaceae</taxon>
        <taxon>Cymbomonas</taxon>
    </lineage>
</organism>
<keyword evidence="2" id="KW-1185">Reference proteome</keyword>
<protein>
    <submittedName>
        <fullName evidence="1">Uncharacterized protein</fullName>
    </submittedName>
</protein>
<sequence>MESAEWFQLCDWLHNAGAVGFDSSSQTVEPRDFDMAGFEAIRGLAALHDLAAEDVLMSIPLYCAVVAEEIAEPFEGAPWGVRLAAWLLQEEAK</sequence>
<feature type="non-terminal residue" evidence="1">
    <location>
        <position position="93"/>
    </location>
</feature>